<keyword evidence="4 5" id="KW-0472">Membrane</keyword>
<dbReference type="InParanoid" id="M1YLH4"/>
<evidence type="ECO:0000256" key="1">
    <source>
        <dbReference type="ARBA" id="ARBA00004141"/>
    </source>
</evidence>
<dbReference type="RefSeq" id="WP_005009891.1">
    <property type="nucleotide sequence ID" value="NZ_HG422173.1"/>
</dbReference>
<dbReference type="EMBL" id="CAQJ01000069">
    <property type="protein sequence ID" value="CCQ91337.1"/>
    <property type="molecule type" value="Genomic_DNA"/>
</dbReference>
<protein>
    <recommendedName>
        <fullName evidence="8">Energy-coupling factor transporter transmembrane protein EcfT</fullName>
    </recommendedName>
</protein>
<gene>
    <name evidence="6" type="ORF">NITGR_620034</name>
</gene>
<name>M1YLH4_NITG3</name>
<dbReference type="CDD" id="cd16914">
    <property type="entry name" value="EcfT"/>
    <property type="match status" value="1"/>
</dbReference>
<dbReference type="Proteomes" id="UP000011704">
    <property type="component" value="Unassembled WGS sequence"/>
</dbReference>
<dbReference type="STRING" id="1266370.NITGR_620034"/>
<comment type="caution">
    <text evidence="6">The sequence shown here is derived from an EMBL/GenBank/DDBJ whole genome shotgun (WGS) entry which is preliminary data.</text>
</comment>
<evidence type="ECO:0000313" key="6">
    <source>
        <dbReference type="EMBL" id="CCQ91337.1"/>
    </source>
</evidence>
<evidence type="ECO:0000256" key="3">
    <source>
        <dbReference type="ARBA" id="ARBA00022989"/>
    </source>
</evidence>
<reference evidence="6 7" key="1">
    <citation type="journal article" date="2013" name="Front. Microbiol.">
        <title>The genome of Nitrospina gracilis illuminates the metabolism and evolution of the major marine nitrite oxidizer.</title>
        <authorList>
            <person name="Luecker S."/>
            <person name="Nowka B."/>
            <person name="Rattei T."/>
            <person name="Spieck E."/>
            <person name="and Daims H."/>
        </authorList>
    </citation>
    <scope>NUCLEOTIDE SEQUENCE [LARGE SCALE GENOMIC DNA]</scope>
    <source>
        <strain evidence="6 7">3/211</strain>
    </source>
</reference>
<accession>M1YLH4</accession>
<feature type="transmembrane region" description="Helical" evidence="5">
    <location>
        <begin position="80"/>
        <end position="101"/>
    </location>
</feature>
<dbReference type="GO" id="GO:0005886">
    <property type="term" value="C:plasma membrane"/>
    <property type="evidence" value="ECO:0007669"/>
    <property type="project" value="UniProtKB-ARBA"/>
</dbReference>
<evidence type="ECO:0000313" key="7">
    <source>
        <dbReference type="Proteomes" id="UP000011704"/>
    </source>
</evidence>
<dbReference type="AlphaFoldDB" id="M1YLH4"/>
<evidence type="ECO:0008006" key="8">
    <source>
        <dbReference type="Google" id="ProtNLM"/>
    </source>
</evidence>
<comment type="subcellular location">
    <subcellularLocation>
        <location evidence="1">Membrane</location>
        <topology evidence="1">Multi-pass membrane protein</topology>
    </subcellularLocation>
</comment>
<organism evidence="6 7">
    <name type="scientific">Nitrospina gracilis (strain 3/211)</name>
    <dbReference type="NCBI Taxonomy" id="1266370"/>
    <lineage>
        <taxon>Bacteria</taxon>
        <taxon>Pseudomonadati</taxon>
        <taxon>Nitrospinota/Tectimicrobiota group</taxon>
        <taxon>Nitrospinota</taxon>
        <taxon>Nitrospinia</taxon>
        <taxon>Nitrospinales</taxon>
        <taxon>Nitrospinaceae</taxon>
        <taxon>Nitrospina</taxon>
    </lineage>
</organism>
<keyword evidence="7" id="KW-1185">Reference proteome</keyword>
<proteinExistence type="predicted"/>
<keyword evidence="3 5" id="KW-1133">Transmembrane helix</keyword>
<keyword evidence="2 5" id="KW-0812">Transmembrane</keyword>
<feature type="transmembrane region" description="Helical" evidence="5">
    <location>
        <begin position="113"/>
        <end position="133"/>
    </location>
</feature>
<sequence>MAGHTPLSKSILESRYQKGDSFFHKLSPGWKILTVLGLLVWIALADLTVLVGLTILVVLCAISAGIPLATLLKLLRSLRWLLLVIGVFPMLFTPGTVIPVLSFLQVPITWEGIHGGTMACVKLTVMFVLSILLTRTTPPMALIECLQRWVILPSPVWRQKILDVFTVGLWSIQLIPILCVEAERFILGEMERRREANAETQKKMGLRDAWSAALLLGPLVTHLFGQVDRFALELQQEGDTVPEQGVA</sequence>
<evidence type="ECO:0000256" key="4">
    <source>
        <dbReference type="ARBA" id="ARBA00023136"/>
    </source>
</evidence>
<evidence type="ECO:0000256" key="5">
    <source>
        <dbReference type="SAM" id="Phobius"/>
    </source>
</evidence>
<dbReference type="OrthoDB" id="8075495at2"/>
<dbReference type="InterPro" id="IPR003339">
    <property type="entry name" value="ABC/ECF_trnsptr_transmembrane"/>
</dbReference>
<dbReference type="Pfam" id="PF02361">
    <property type="entry name" value="CbiQ"/>
    <property type="match status" value="1"/>
</dbReference>
<evidence type="ECO:0000256" key="2">
    <source>
        <dbReference type="ARBA" id="ARBA00022692"/>
    </source>
</evidence>
<feature type="transmembrane region" description="Helical" evidence="5">
    <location>
        <begin position="38"/>
        <end position="68"/>
    </location>
</feature>
<dbReference type="HOGENOM" id="CLU_1123602_0_0_0"/>